<gene>
    <name evidence="1" type="ORF">D3105_30020</name>
</gene>
<evidence type="ECO:0000313" key="1">
    <source>
        <dbReference type="EMBL" id="ROV64959.1"/>
    </source>
</evidence>
<protein>
    <submittedName>
        <fullName evidence="1">DUF4238 domain-containing protein</fullName>
    </submittedName>
</protein>
<dbReference type="Pfam" id="PF14022">
    <property type="entry name" value="DUF4238"/>
    <property type="match status" value="1"/>
</dbReference>
<sequence length="332" mass="36844">MNEGSRAQWLASAQKVDARIEELRPEADRHVVGQHVISQVLLKRFAAPFGSNGLKLVPFNLDHPDRLHKMASPRQCGKVPHFARFASASLEQLWGRLETRIPDAARAVDRGDVFQHEHHVQTLKDLIALHLVRSLNYRKVHERIFAKVYTETRTALLTDKSELLRRAVLQRSGLHLAGPQGLAAAADEILSPHVANFENGADFRARIEDTFAKAKEMISDAGLEILVPAAGEFLLGDTPALAIQQRETRTAFNVAIGDSTAIVLPFGPRHLLVGRTPRNGLSITTENTVGFLNRLQIEAAEQRVYLRPRSGQDAIVRGYLKQGIRSARGLAR</sequence>
<evidence type="ECO:0000313" key="2">
    <source>
        <dbReference type="Proteomes" id="UP000285596"/>
    </source>
</evidence>
<proteinExistence type="predicted"/>
<dbReference type="EMBL" id="QWFA01000231">
    <property type="protein sequence ID" value="ROV64959.1"/>
    <property type="molecule type" value="Genomic_DNA"/>
</dbReference>
<dbReference type="RefSeq" id="WP_118906066.1">
    <property type="nucleotide sequence ID" value="NZ_QWFA01000231.1"/>
</dbReference>
<comment type="caution">
    <text evidence="1">The sequence shown here is derived from an EMBL/GenBank/DDBJ whole genome shotgun (WGS) entry which is preliminary data.</text>
</comment>
<name>A0A423URH8_STRGL</name>
<dbReference type="Proteomes" id="UP000285596">
    <property type="component" value="Unassembled WGS sequence"/>
</dbReference>
<accession>A0A423URH8</accession>
<dbReference type="AlphaFoldDB" id="A0A423URH8"/>
<organism evidence="1 2">
    <name type="scientific">Streptomyces globisporus</name>
    <dbReference type="NCBI Taxonomy" id="1908"/>
    <lineage>
        <taxon>Bacteria</taxon>
        <taxon>Bacillati</taxon>
        <taxon>Actinomycetota</taxon>
        <taxon>Actinomycetes</taxon>
        <taxon>Kitasatosporales</taxon>
        <taxon>Streptomycetaceae</taxon>
        <taxon>Streptomyces</taxon>
    </lineage>
</organism>
<reference evidence="1 2" key="1">
    <citation type="submission" date="2018-08" db="EMBL/GenBank/DDBJ databases">
        <title>Streptomyces globisporus 1912-4Crt, whole genome shotgun sequence.</title>
        <authorList>
            <person name="Matselyukh B."/>
        </authorList>
    </citation>
    <scope>NUCLEOTIDE SEQUENCE [LARGE SCALE GENOMIC DNA]</scope>
    <source>
        <strain evidence="1 2">1912-4Crt</strain>
    </source>
</reference>
<dbReference type="InterPro" id="IPR025332">
    <property type="entry name" value="DUF4238"/>
</dbReference>